<dbReference type="Proteomes" id="UP000185674">
    <property type="component" value="Chromosome"/>
</dbReference>
<proteinExistence type="predicted"/>
<organism evidence="2 3">
    <name type="scientific">Acinetobacter soli</name>
    <dbReference type="NCBI Taxonomy" id="487316"/>
    <lineage>
        <taxon>Bacteria</taxon>
        <taxon>Pseudomonadati</taxon>
        <taxon>Pseudomonadota</taxon>
        <taxon>Gammaproteobacteria</taxon>
        <taxon>Moraxellales</taxon>
        <taxon>Moraxellaceae</taxon>
        <taxon>Acinetobacter</taxon>
    </lineage>
</organism>
<keyword evidence="2" id="KW-0808">Transferase</keyword>
<sequence>MKKVALIIPTLGGGGAERTAVLLANGFVNAGLETYVIAVNLAGEKSKLKAELSPAVHLVDLACGQVKYMTRPLVAWLKQVQPDALISTMTHTNIMVYWAKQLSGIKTRLICRETSTASVNLKHRTGLKKWLLQSAMRWVYQRCDVLVPVSQGVADDMQQYLGTTLPKTHVIYDPVITPELYQLAQAAVEEPWFLPERSIPVIVAAGRLTEAKNYPLLLHAFAQLIQRTPAHLFILGEGEQRAELESLIHTLGLQQYVALPGFRANPFAYMAKADVYVMSSKWEGLPGALIQALALKLNIVSTDCPSGPREILEQGRYGVLVPNQDQAALSDALFEVLQGEIQTDRAQHPEQVYGLDAITQAYLALI</sequence>
<evidence type="ECO:0000313" key="2">
    <source>
        <dbReference type="EMBL" id="APV36993.1"/>
    </source>
</evidence>
<dbReference type="InterPro" id="IPR028098">
    <property type="entry name" value="Glyco_trans_4-like_N"/>
</dbReference>
<gene>
    <name evidence="2" type="ORF">BEN76_13615</name>
</gene>
<dbReference type="EMBL" id="CP016896">
    <property type="protein sequence ID" value="APV36993.1"/>
    <property type="molecule type" value="Genomic_DNA"/>
</dbReference>
<evidence type="ECO:0000259" key="1">
    <source>
        <dbReference type="Pfam" id="PF13439"/>
    </source>
</evidence>
<dbReference type="Pfam" id="PF13439">
    <property type="entry name" value="Glyco_transf_4"/>
    <property type="match status" value="1"/>
</dbReference>
<accession>A0A1P8ELB6</accession>
<name>A0A1P8ELB6_9GAMM</name>
<feature type="domain" description="Glycosyltransferase subfamily 4-like N-terminal" evidence="1">
    <location>
        <begin position="14"/>
        <end position="175"/>
    </location>
</feature>
<dbReference type="AlphaFoldDB" id="A0A1P8ELB6"/>
<dbReference type="PANTHER" id="PTHR12526:SF630">
    <property type="entry name" value="GLYCOSYLTRANSFERASE"/>
    <property type="match status" value="1"/>
</dbReference>
<dbReference type="PANTHER" id="PTHR12526">
    <property type="entry name" value="GLYCOSYLTRANSFERASE"/>
    <property type="match status" value="1"/>
</dbReference>
<dbReference type="RefSeq" id="WP_076033316.1">
    <property type="nucleotide sequence ID" value="NZ_CP016896.1"/>
</dbReference>
<reference evidence="2 3" key="1">
    <citation type="submission" date="2016-08" db="EMBL/GenBank/DDBJ databases">
        <title>Complete genome sequence of Acinetobacter baylyi strain GFJ2.</title>
        <authorList>
            <person name="Tabata M."/>
            <person name="Kuboki S."/>
            <person name="Gibu N."/>
            <person name="Kinouchi Y."/>
            <person name="Vangnai A."/>
            <person name="Kasai D."/>
            <person name="Fukuda M."/>
        </authorList>
    </citation>
    <scope>NUCLEOTIDE SEQUENCE [LARGE SCALE GENOMIC DNA]</scope>
    <source>
        <strain evidence="2 3">GFJ2</strain>
    </source>
</reference>
<dbReference type="CDD" id="cd03811">
    <property type="entry name" value="GT4_GT28_WabH-like"/>
    <property type="match status" value="1"/>
</dbReference>
<dbReference type="GO" id="GO:0016757">
    <property type="term" value="F:glycosyltransferase activity"/>
    <property type="evidence" value="ECO:0007669"/>
    <property type="project" value="UniProtKB-ARBA"/>
</dbReference>
<protein>
    <submittedName>
        <fullName evidence="2">Glycosyl transferase</fullName>
    </submittedName>
</protein>
<dbReference type="STRING" id="487316.BEN76_13615"/>
<dbReference type="Gene3D" id="3.40.50.2000">
    <property type="entry name" value="Glycogen Phosphorylase B"/>
    <property type="match status" value="2"/>
</dbReference>
<evidence type="ECO:0000313" key="3">
    <source>
        <dbReference type="Proteomes" id="UP000185674"/>
    </source>
</evidence>
<dbReference type="eggNOG" id="COG0438">
    <property type="taxonomic scope" value="Bacteria"/>
</dbReference>
<dbReference type="Pfam" id="PF13692">
    <property type="entry name" value="Glyco_trans_1_4"/>
    <property type="match status" value="1"/>
</dbReference>
<dbReference type="SUPFAM" id="SSF53756">
    <property type="entry name" value="UDP-Glycosyltransferase/glycogen phosphorylase"/>
    <property type="match status" value="1"/>
</dbReference>
<dbReference type="KEGG" id="asol:BEN76_13615"/>